<feature type="transmembrane region" description="Helical" evidence="8">
    <location>
        <begin position="157"/>
        <end position="178"/>
    </location>
</feature>
<dbReference type="GO" id="GO:0008234">
    <property type="term" value="F:cysteine-type peptidase activity"/>
    <property type="evidence" value="ECO:0007669"/>
    <property type="project" value="UniProtKB-KW"/>
</dbReference>
<name>A0A239RES4_STREI</name>
<dbReference type="InterPro" id="IPR003593">
    <property type="entry name" value="AAA+_ATPase"/>
</dbReference>
<dbReference type="InterPro" id="IPR027417">
    <property type="entry name" value="P-loop_NTPase"/>
</dbReference>
<dbReference type="InterPro" id="IPR011527">
    <property type="entry name" value="ABC1_TM_dom"/>
</dbReference>
<comment type="subcellular location">
    <subcellularLocation>
        <location evidence="1">Cell membrane</location>
        <topology evidence="1">Multi-pass membrane protein</topology>
    </subcellularLocation>
</comment>
<dbReference type="AlphaFoldDB" id="A0A239RES4"/>
<evidence type="ECO:0000256" key="7">
    <source>
        <dbReference type="ARBA" id="ARBA00023136"/>
    </source>
</evidence>
<feature type="transmembrane region" description="Helical" evidence="8">
    <location>
        <begin position="262"/>
        <end position="284"/>
    </location>
</feature>
<keyword evidence="4" id="KW-0788">Thiol protease</keyword>
<dbReference type="PROSITE" id="PS50929">
    <property type="entry name" value="ABC_TM1F"/>
    <property type="match status" value="1"/>
</dbReference>
<proteinExistence type="predicted"/>
<dbReference type="PROSITE" id="PS50990">
    <property type="entry name" value="PEPTIDASE_C39"/>
    <property type="match status" value="1"/>
</dbReference>
<dbReference type="InterPro" id="IPR003439">
    <property type="entry name" value="ABC_transporter-like_ATP-bd"/>
</dbReference>
<evidence type="ECO:0000259" key="10">
    <source>
        <dbReference type="PROSITE" id="PS50929"/>
    </source>
</evidence>
<evidence type="ECO:0000259" key="11">
    <source>
        <dbReference type="PROSITE" id="PS50990"/>
    </source>
</evidence>
<dbReference type="Pfam" id="PF00664">
    <property type="entry name" value="ABC_membrane"/>
    <property type="match status" value="1"/>
</dbReference>
<reference evidence="12 13" key="1">
    <citation type="submission" date="2017-07" db="EMBL/GenBank/DDBJ databases">
        <authorList>
            <person name="Sun Z.S."/>
            <person name="Albrecht U."/>
            <person name="Echele G."/>
            <person name="Lee C.C."/>
        </authorList>
    </citation>
    <scope>NUCLEOTIDE SEQUENCE [LARGE SCALE GENOMIC DNA]</scope>
    <source>
        <strain evidence="12 13">AR3</strain>
    </source>
</reference>
<protein>
    <submittedName>
        <fullName evidence="12">ABC-type bacteriocin/lantibiotic exporter, contains an N-terminal double-glycine peptidase domain</fullName>
    </submittedName>
</protein>
<keyword evidence="5" id="KW-0067">ATP-binding</keyword>
<dbReference type="Gene3D" id="3.40.50.300">
    <property type="entry name" value="P-loop containing nucleotide triphosphate hydrolases"/>
    <property type="match status" value="1"/>
</dbReference>
<dbReference type="PANTHER" id="PTHR24221:SF503">
    <property type="entry name" value="MITOCHONDRIAL POTASSIUM CHANNEL ATP-BINDING SUBUNIT"/>
    <property type="match status" value="1"/>
</dbReference>
<dbReference type="Pfam" id="PF03412">
    <property type="entry name" value="Peptidase_C39"/>
    <property type="match status" value="1"/>
</dbReference>
<dbReference type="InterPro" id="IPR036640">
    <property type="entry name" value="ABC1_TM_sf"/>
</dbReference>
<keyword evidence="4" id="KW-0645">Protease</keyword>
<dbReference type="Proteomes" id="UP000214649">
    <property type="component" value="Unassembled WGS sequence"/>
</dbReference>
<evidence type="ECO:0000259" key="9">
    <source>
        <dbReference type="PROSITE" id="PS50893"/>
    </source>
</evidence>
<dbReference type="Pfam" id="PF00005">
    <property type="entry name" value="ABC_tran"/>
    <property type="match status" value="1"/>
</dbReference>
<evidence type="ECO:0000256" key="2">
    <source>
        <dbReference type="ARBA" id="ARBA00022692"/>
    </source>
</evidence>
<feature type="transmembrane region" description="Helical" evidence="8">
    <location>
        <begin position="373"/>
        <end position="395"/>
    </location>
</feature>
<dbReference type="SUPFAM" id="SSF90123">
    <property type="entry name" value="ABC transporter transmembrane region"/>
    <property type="match status" value="1"/>
</dbReference>
<dbReference type="InterPro" id="IPR017871">
    <property type="entry name" value="ABC_transporter-like_CS"/>
</dbReference>
<evidence type="ECO:0000256" key="3">
    <source>
        <dbReference type="ARBA" id="ARBA00022741"/>
    </source>
</evidence>
<evidence type="ECO:0000256" key="5">
    <source>
        <dbReference type="ARBA" id="ARBA00022840"/>
    </source>
</evidence>
<dbReference type="GO" id="GO:0005524">
    <property type="term" value="F:ATP binding"/>
    <property type="evidence" value="ECO:0007669"/>
    <property type="project" value="UniProtKB-KW"/>
</dbReference>
<dbReference type="PANTHER" id="PTHR24221">
    <property type="entry name" value="ATP-BINDING CASSETTE SUB-FAMILY B"/>
    <property type="match status" value="1"/>
</dbReference>
<gene>
    <name evidence="12" type="ORF">SAMN05216470_1728</name>
</gene>
<keyword evidence="4" id="KW-0378">Hydrolase</keyword>
<dbReference type="CDD" id="cd03228">
    <property type="entry name" value="ABCC_MRP_Like"/>
    <property type="match status" value="1"/>
</dbReference>
<dbReference type="GO" id="GO:0005886">
    <property type="term" value="C:plasma membrane"/>
    <property type="evidence" value="ECO:0007669"/>
    <property type="project" value="UniProtKB-SubCell"/>
</dbReference>
<evidence type="ECO:0000313" key="12">
    <source>
        <dbReference type="EMBL" id="SNU09194.1"/>
    </source>
</evidence>
<dbReference type="RefSeq" id="WP_024344244.1">
    <property type="nucleotide sequence ID" value="NZ_BJMB01000001.1"/>
</dbReference>
<organism evidence="12 13">
    <name type="scientific">Streptococcus equinus</name>
    <name type="common">Streptococcus bovis</name>
    <dbReference type="NCBI Taxonomy" id="1335"/>
    <lineage>
        <taxon>Bacteria</taxon>
        <taxon>Bacillati</taxon>
        <taxon>Bacillota</taxon>
        <taxon>Bacilli</taxon>
        <taxon>Lactobacillales</taxon>
        <taxon>Streptococcaceae</taxon>
        <taxon>Streptococcus</taxon>
    </lineage>
</organism>
<dbReference type="InterPro" id="IPR039421">
    <property type="entry name" value="Type_1_exporter"/>
</dbReference>
<feature type="transmembrane region" description="Helical" evidence="8">
    <location>
        <begin position="190"/>
        <end position="208"/>
    </location>
</feature>
<dbReference type="GO" id="GO:0016887">
    <property type="term" value="F:ATP hydrolysis activity"/>
    <property type="evidence" value="ECO:0007669"/>
    <property type="project" value="InterPro"/>
</dbReference>
<feature type="domain" description="ABC transmembrane type-1" evidence="10">
    <location>
        <begin position="157"/>
        <end position="424"/>
    </location>
</feature>
<keyword evidence="3" id="KW-0547">Nucleotide-binding</keyword>
<dbReference type="Gene3D" id="1.20.1560.10">
    <property type="entry name" value="ABC transporter type 1, transmembrane domain"/>
    <property type="match status" value="1"/>
</dbReference>
<keyword evidence="2 8" id="KW-0812">Transmembrane</keyword>
<evidence type="ECO:0000256" key="8">
    <source>
        <dbReference type="SAM" id="Phobius"/>
    </source>
</evidence>
<dbReference type="GO" id="GO:0006508">
    <property type="term" value="P:proteolysis"/>
    <property type="evidence" value="ECO:0007669"/>
    <property type="project" value="InterPro"/>
</dbReference>
<dbReference type="PROSITE" id="PS50893">
    <property type="entry name" value="ABC_TRANSPORTER_2"/>
    <property type="match status" value="1"/>
</dbReference>
<sequence length="692" mass="80015">MKIILQNNEEDCLLACYTMLLNDLGINIPLYEVYTKDSLPADGLNLSYLLTLNNRFNVFIKGFHADFDNLYKIYKESRRRMILHWNQDHFVVAEKIMTDRVIIVDPAIGRVQYSREEFLSHYSGTLVLVGKNDNFQRMKCKPIFWKYFKQTLNVKPIILFVISLLFVQLSVLLFSVTIRQMTSKDYAYCSSLFLLGSVIIFQILGFFIKNSALDKYNSDFDVFYSKSLFQKLLEKPLLYFRNHLSGEISEKINFKSSLRDSVTLKIIPSCVSFISGIAIFFYLMTISVNLTFILVGIISIYGIISATIYLKQIEYNQTYLQYLIDFNSEFQLDIDDIDYIKIMRREEVVFNSWMTNNKKVTEKYSNIIKIESLSQLIGTIFNYLSLSSIIIISIYCKDYVKISFSDLLVYQTSISLLISAIEQIKNAIFEVVRLGIYAEKQSDLLKDSKPIIVPNTNLDEYLIKAENLNFTYDIQPIYKDINLTIHKGEKIAILGRSGSGKTTLLMLLAGVLRYSGSLKYGVENFEKYLSIVLQNMTLRKGSILDNLEWSSDNLSPLYKVLEDTSADKIINNMPNKIYSKILKQGKNLSGGQIQKILIAKSLLKKEAIIFWDEVFSNLDEESKKKIYKNVLQSSYYSDETMLIVSHHLDIVDYVDYVIFIDDTTGEVIKDSHSNLLKTNRRYSEFINSKKLS</sequence>
<feature type="domain" description="Peptidase C39" evidence="11">
    <location>
        <begin position="6"/>
        <end position="129"/>
    </location>
</feature>
<evidence type="ECO:0000256" key="4">
    <source>
        <dbReference type="ARBA" id="ARBA00022807"/>
    </source>
</evidence>
<accession>A0A239RES4</accession>
<keyword evidence="6 8" id="KW-1133">Transmembrane helix</keyword>
<keyword evidence="7 8" id="KW-0472">Membrane</keyword>
<feature type="transmembrane region" description="Helical" evidence="8">
    <location>
        <begin position="290"/>
        <end position="310"/>
    </location>
</feature>
<evidence type="ECO:0000256" key="6">
    <source>
        <dbReference type="ARBA" id="ARBA00022989"/>
    </source>
</evidence>
<dbReference type="InterPro" id="IPR005074">
    <property type="entry name" value="Peptidase_C39"/>
</dbReference>
<feature type="domain" description="ABC transporter" evidence="9">
    <location>
        <begin position="463"/>
        <end position="687"/>
    </location>
</feature>
<evidence type="ECO:0000256" key="1">
    <source>
        <dbReference type="ARBA" id="ARBA00004651"/>
    </source>
</evidence>
<dbReference type="CDD" id="cd02425">
    <property type="entry name" value="Peptidase_C39F"/>
    <property type="match status" value="1"/>
</dbReference>
<dbReference type="SMART" id="SM00382">
    <property type="entry name" value="AAA"/>
    <property type="match status" value="1"/>
</dbReference>
<dbReference type="PROSITE" id="PS00211">
    <property type="entry name" value="ABC_TRANSPORTER_1"/>
    <property type="match status" value="1"/>
</dbReference>
<dbReference type="EMBL" id="FZRA01000006">
    <property type="protein sequence ID" value="SNU09194.1"/>
    <property type="molecule type" value="Genomic_DNA"/>
</dbReference>
<dbReference type="Gene3D" id="3.90.70.10">
    <property type="entry name" value="Cysteine proteinases"/>
    <property type="match status" value="1"/>
</dbReference>
<dbReference type="GO" id="GO:0140359">
    <property type="term" value="F:ABC-type transporter activity"/>
    <property type="evidence" value="ECO:0007669"/>
    <property type="project" value="InterPro"/>
</dbReference>
<dbReference type="InterPro" id="IPR033839">
    <property type="entry name" value="Lacticin_481_peptidase"/>
</dbReference>
<evidence type="ECO:0000313" key="13">
    <source>
        <dbReference type="Proteomes" id="UP000214649"/>
    </source>
</evidence>
<dbReference type="SUPFAM" id="SSF52540">
    <property type="entry name" value="P-loop containing nucleoside triphosphate hydrolases"/>
    <property type="match status" value="1"/>
</dbReference>
<dbReference type="GeneID" id="63970429"/>